<evidence type="ECO:0000256" key="1">
    <source>
        <dbReference type="SAM" id="Phobius"/>
    </source>
</evidence>
<protein>
    <submittedName>
        <fullName evidence="2">Uncharacterized protein</fullName>
    </submittedName>
</protein>
<reference evidence="3" key="1">
    <citation type="submission" date="2024-07" db="EMBL/GenBank/DDBJ databases">
        <title>Two chromosome-level genome assemblies of Korean endemic species Abeliophyllum distichum and Forsythia ovata (Oleaceae).</title>
        <authorList>
            <person name="Jang H."/>
        </authorList>
    </citation>
    <scope>NUCLEOTIDE SEQUENCE [LARGE SCALE GENOMIC DNA]</scope>
</reference>
<evidence type="ECO:0000313" key="2">
    <source>
        <dbReference type="EMBL" id="KAL2549671.1"/>
    </source>
</evidence>
<dbReference type="AlphaFoldDB" id="A0ABD1WJ16"/>
<dbReference type="Proteomes" id="UP001604277">
    <property type="component" value="Unassembled WGS sequence"/>
</dbReference>
<dbReference type="EMBL" id="JBFOLJ010000003">
    <property type="protein sequence ID" value="KAL2549671.1"/>
    <property type="molecule type" value="Genomic_DNA"/>
</dbReference>
<evidence type="ECO:0000313" key="3">
    <source>
        <dbReference type="Proteomes" id="UP001604277"/>
    </source>
</evidence>
<accession>A0ABD1WJ16</accession>
<name>A0ABD1WJ16_9LAMI</name>
<sequence length="161" mass="18180">MKVISTPQFSGNGEMLEPDVQIITFGGLWIPLNSHIVVMVLHLLEECINWKLKMKPDNRAYNPDTKAKNAVLRAFRKVVHRKVRHLQVMLQSNEMKVISTPQFSSYGEMVEPDVQIITSGGLWIPDNSHIVIMVLVVQEKVGKSHGTGVRKFSTGVVDEFE</sequence>
<proteinExistence type="predicted"/>
<comment type="caution">
    <text evidence="2">The sequence shown here is derived from an EMBL/GenBank/DDBJ whole genome shotgun (WGS) entry which is preliminary data.</text>
</comment>
<feature type="transmembrane region" description="Helical" evidence="1">
    <location>
        <begin position="20"/>
        <end position="44"/>
    </location>
</feature>
<gene>
    <name evidence="2" type="ORF">Fot_11201</name>
</gene>
<organism evidence="2 3">
    <name type="scientific">Forsythia ovata</name>
    <dbReference type="NCBI Taxonomy" id="205694"/>
    <lineage>
        <taxon>Eukaryota</taxon>
        <taxon>Viridiplantae</taxon>
        <taxon>Streptophyta</taxon>
        <taxon>Embryophyta</taxon>
        <taxon>Tracheophyta</taxon>
        <taxon>Spermatophyta</taxon>
        <taxon>Magnoliopsida</taxon>
        <taxon>eudicotyledons</taxon>
        <taxon>Gunneridae</taxon>
        <taxon>Pentapetalae</taxon>
        <taxon>asterids</taxon>
        <taxon>lamiids</taxon>
        <taxon>Lamiales</taxon>
        <taxon>Oleaceae</taxon>
        <taxon>Forsythieae</taxon>
        <taxon>Forsythia</taxon>
    </lineage>
</organism>
<keyword evidence="3" id="KW-1185">Reference proteome</keyword>
<keyword evidence="1" id="KW-1133">Transmembrane helix</keyword>
<keyword evidence="1" id="KW-0812">Transmembrane</keyword>
<keyword evidence="1" id="KW-0472">Membrane</keyword>